<gene>
    <name evidence="1" type="ORF">DW674_03025</name>
</gene>
<proteinExistence type="predicted"/>
<comment type="caution">
    <text evidence="1">The sequence shown here is derived from an EMBL/GenBank/DDBJ whole genome shotgun (WGS) entry which is preliminary data.</text>
</comment>
<evidence type="ECO:0000313" key="2">
    <source>
        <dbReference type="Proteomes" id="UP000283442"/>
    </source>
</evidence>
<accession>A0A414NYX4</accession>
<sequence length="116" mass="13313">MPAPRLAPGDIPQKAMTYILHVLRTIRYGEIVLVAQDGVLMQVEWSEKRRLDCWQESEDGENSYTERALADLAARIRKDFGLLQYGKLVLVIRKGRLLQLERTEKQRFTGLDGEGI</sequence>
<dbReference type="RefSeq" id="WP_118175156.1">
    <property type="nucleotide sequence ID" value="NZ_JAQEAO010000011.1"/>
</dbReference>
<dbReference type="AlphaFoldDB" id="A0A414NYX4"/>
<dbReference type="Proteomes" id="UP000283442">
    <property type="component" value="Unassembled WGS sequence"/>
</dbReference>
<reference evidence="1 2" key="1">
    <citation type="submission" date="2018-08" db="EMBL/GenBank/DDBJ databases">
        <title>A genome reference for cultivated species of the human gut microbiota.</title>
        <authorList>
            <person name="Zou Y."/>
            <person name="Xue W."/>
            <person name="Luo G."/>
        </authorList>
    </citation>
    <scope>NUCLEOTIDE SEQUENCE [LARGE SCALE GENOMIC DNA]</scope>
    <source>
        <strain evidence="1 2">AM25-21AC</strain>
    </source>
</reference>
<dbReference type="OrthoDB" id="1684946at2"/>
<protein>
    <submittedName>
        <fullName evidence="1">DUF2292 domain-containing protein</fullName>
    </submittedName>
</protein>
<name>A0A414NYX4_9FIRM</name>
<evidence type="ECO:0000313" key="1">
    <source>
        <dbReference type="EMBL" id="RHF52891.1"/>
    </source>
</evidence>
<dbReference type="EMBL" id="QRHE01000002">
    <property type="protein sequence ID" value="RHF52891.1"/>
    <property type="molecule type" value="Genomic_DNA"/>
</dbReference>
<organism evidence="1 2">
    <name type="scientific">Mitsuokella multacida</name>
    <dbReference type="NCBI Taxonomy" id="52226"/>
    <lineage>
        <taxon>Bacteria</taxon>
        <taxon>Bacillati</taxon>
        <taxon>Bacillota</taxon>
        <taxon>Negativicutes</taxon>
        <taxon>Selenomonadales</taxon>
        <taxon>Selenomonadaceae</taxon>
        <taxon>Mitsuokella</taxon>
    </lineage>
</organism>
<dbReference type="InterPro" id="IPR018743">
    <property type="entry name" value="DUF2292"/>
</dbReference>
<dbReference type="Pfam" id="PF10055">
    <property type="entry name" value="DUF2292"/>
    <property type="match status" value="2"/>
</dbReference>